<dbReference type="PANTHER" id="PTHR46093:SF18">
    <property type="entry name" value="FIBRONECTIN TYPE-III DOMAIN-CONTAINING PROTEIN"/>
    <property type="match status" value="1"/>
</dbReference>
<organism evidence="5 6">
    <name type="scientific">Candidatus Fischerbacteria bacterium RBG_13_37_8</name>
    <dbReference type="NCBI Taxonomy" id="1817863"/>
    <lineage>
        <taxon>Bacteria</taxon>
        <taxon>Candidatus Fischeribacteriota</taxon>
    </lineage>
</organism>
<dbReference type="SMART" id="SM00612">
    <property type="entry name" value="Kelch"/>
    <property type="match status" value="9"/>
</dbReference>
<dbReference type="SUPFAM" id="SSF117281">
    <property type="entry name" value="Kelch motif"/>
    <property type="match status" value="3"/>
</dbReference>
<dbReference type="STRING" id="1817863.A2Y62_08325"/>
<evidence type="ECO:0000313" key="5">
    <source>
        <dbReference type="EMBL" id="OGF62861.1"/>
    </source>
</evidence>
<dbReference type="PANTHER" id="PTHR46093">
    <property type="entry name" value="ACYL-COA-BINDING DOMAIN-CONTAINING PROTEIN 5"/>
    <property type="match status" value="1"/>
</dbReference>
<dbReference type="AlphaFoldDB" id="A0A1F5VIU2"/>
<keyword evidence="3" id="KW-0812">Transmembrane</keyword>
<evidence type="ECO:0000256" key="3">
    <source>
        <dbReference type="SAM" id="Phobius"/>
    </source>
</evidence>
<reference evidence="5 6" key="1">
    <citation type="journal article" date="2016" name="Nat. Commun.">
        <title>Thousands of microbial genomes shed light on interconnected biogeochemical processes in an aquifer system.</title>
        <authorList>
            <person name="Anantharaman K."/>
            <person name="Brown C.T."/>
            <person name="Hug L.A."/>
            <person name="Sharon I."/>
            <person name="Castelle C.J."/>
            <person name="Probst A.J."/>
            <person name="Thomas B.C."/>
            <person name="Singh A."/>
            <person name="Wilkins M.J."/>
            <person name="Karaoz U."/>
            <person name="Brodie E.L."/>
            <person name="Williams K.H."/>
            <person name="Hubbard S.S."/>
            <person name="Banfield J.F."/>
        </authorList>
    </citation>
    <scope>NUCLEOTIDE SEQUENCE [LARGE SCALE GENOMIC DNA]</scope>
</reference>
<sequence length="944" mass="105611">MKRSNKRPKTAFTNKSIIHVLYLFSMIIIALINNPFVIHSQSFVRDSKVNQGKLIAPLVLNELSFEKRLSLNKAIENVYFQHRIFPGTDQKPSFESLINEDFLRERVKDYLRKSNALKQLWQHPISREELQSEINRMAMKSSRPDMLREIWTVLDNNPYLVTECLARPVLVDRLIEEYYEYDPAINGSIHSFAKHERKVPFEIWWKSVSSNFEIALDHIAYNYELPEIKGTECANDTWVRTAAPPDPREYHTALWTGTEMIIWGGMYLSHAINTGGKYNPATDSWKELSTVNAPSARLGHTAIWTGSEMIIWGGASGESYDKLSTGARYNPVTDTWITISDSGAPSSRASHAAVWSGTEMIIWGGEHCLNLECNYENTGGRYNPETDTWTATSTGELVPESRTLHSAVWTGNEMIIWGGNAVGVKCLDDGAKYFPKDDKWIPLSIEGAPSGRASHKAVWSGKEMLIWGGMDCGQNFLNTGKKYSPNDDKWTEISTSGTPAARSIHTAVWSGTEMIIWGGYGGGLKFLNDGSRYNPQSDSWTPMPSTVDISPRSGHTAVWTGKEMIVWGGRDDQGRTFNSGSRYNPKRNSWNSISNLSVPDKRIYHTAVWTGAEMIIWGGYNMGKFLQKGASYNPVVDSWKSLPVVGAPEERAYHSAIWTGNEMIIWGGANRAVLDSGAKFNPLKNSWTDISQENAPKPRKFHTAVWIPNKKNTNEGYMIVWGGTTGFKTFNDGAKYNPDSNSWIPLSGEANAVEPRYHHTAVWTGKEMIIWGGWNGVISYNTGTKYNPDSDEWSALSAGDFVPVSRNLHTAIWTGAEMIVWGGWDGQNYFNSGGRYNPETNTWLATSRGENVPAPENAHTAIWTGSEMIISGGFDGKWSVNTGARYNPASNSWSEISLTNAPFARKNATAIWTGNKTNEMIIWGGLDEILLNELNSGSRYCVIY</sequence>
<keyword evidence="2" id="KW-0677">Repeat</keyword>
<keyword evidence="1" id="KW-0880">Kelch repeat</keyword>
<evidence type="ECO:0000256" key="1">
    <source>
        <dbReference type="ARBA" id="ARBA00022441"/>
    </source>
</evidence>
<dbReference type="EMBL" id="MFGW01000174">
    <property type="protein sequence ID" value="OGF62861.1"/>
    <property type="molecule type" value="Genomic_DNA"/>
</dbReference>
<feature type="domain" description="Attractin/MKLN-like beta-propeller" evidence="4">
    <location>
        <begin position="240"/>
        <end position="471"/>
    </location>
</feature>
<protein>
    <recommendedName>
        <fullName evidence="4">Attractin/MKLN-like beta-propeller domain-containing protein</fullName>
    </recommendedName>
</protein>
<dbReference type="Pfam" id="PF24681">
    <property type="entry name" value="Kelch_KLHDC2_KLHL20_DRC7"/>
    <property type="match status" value="2"/>
</dbReference>
<evidence type="ECO:0000259" key="4">
    <source>
        <dbReference type="Pfam" id="PF24981"/>
    </source>
</evidence>
<accession>A0A1F5VIU2</accession>
<comment type="caution">
    <text evidence="5">The sequence shown here is derived from an EMBL/GenBank/DDBJ whole genome shotgun (WGS) entry which is preliminary data.</text>
</comment>
<name>A0A1F5VIU2_9BACT</name>
<proteinExistence type="predicted"/>
<feature type="transmembrane region" description="Helical" evidence="3">
    <location>
        <begin position="20"/>
        <end position="38"/>
    </location>
</feature>
<dbReference type="Gene3D" id="2.120.10.80">
    <property type="entry name" value="Kelch-type beta propeller"/>
    <property type="match status" value="4"/>
</dbReference>
<dbReference type="InterPro" id="IPR056737">
    <property type="entry name" value="Beta-prop_ATRN-MKLN-like"/>
</dbReference>
<dbReference type="Pfam" id="PF24981">
    <property type="entry name" value="Beta-prop_ATRN-LZTR1"/>
    <property type="match status" value="1"/>
</dbReference>
<dbReference type="InterPro" id="IPR006652">
    <property type="entry name" value="Kelch_1"/>
</dbReference>
<evidence type="ECO:0000256" key="2">
    <source>
        <dbReference type="ARBA" id="ARBA00022737"/>
    </source>
</evidence>
<dbReference type="InterPro" id="IPR015915">
    <property type="entry name" value="Kelch-typ_b-propeller"/>
</dbReference>
<dbReference type="Proteomes" id="UP000178943">
    <property type="component" value="Unassembled WGS sequence"/>
</dbReference>
<evidence type="ECO:0000313" key="6">
    <source>
        <dbReference type="Proteomes" id="UP000178943"/>
    </source>
</evidence>
<keyword evidence="3" id="KW-1133">Transmembrane helix</keyword>
<gene>
    <name evidence="5" type="ORF">A2Y62_08325</name>
</gene>
<keyword evidence="3" id="KW-0472">Membrane</keyword>